<dbReference type="EMBL" id="VJVZ01000013">
    <property type="protein sequence ID" value="TRW22419.1"/>
    <property type="molecule type" value="Genomic_DNA"/>
</dbReference>
<dbReference type="Pfam" id="PF07715">
    <property type="entry name" value="Plug"/>
    <property type="match status" value="1"/>
</dbReference>
<sequence>MRIYFTLLAVFLAGSWCAYSQVTLSGKVATTQNQPLDGAHIHIDNLHAMSLPDGLYSLPGIPAGSHRVVVSYIGYKSLDTVVDIYRNLVLDAVLNPESTQLQEVVLTETAQAKSTVHEDRLKAETIEKYSNTSLGDALKEIAGVSSLKTGSTIVKPVINGLHSSRVPVISNNVRLEDQQWGTEHAPNLDINSAGRVSVIKGAGALQYGGDAVGGLVLVEPVSVLKDTLFGRTILTADSNGRGGSVTSSLHQGAEKGWAWNASGTFKYMGDRETPDYVLSNTGNREANFASDVKYIGSNYNLQATYSFYNATIGIAEATHIGNVSDLVRAINNQEPSVIRPFTYKIGAPRQEVQHHLAKLNFNKDLADGATLALQYAFQLNRREEFDLRRGDYANIAALDLTLSTHSVNADWKKTANNATYKAGVSGSMQHNDASPATGIRPLIPNYDKLDAGVYGIYQYAFSSSLSGEAGVRYDFSRIDATKYYQKSRWDALGYNGVFDDIIIGDYSSQWLTNPKFTYHNVSASVGLRKDFGNSLTLLGNVSLAMRNPNPSELFSDGLHHSNATIELGDLRTQKEKALKFSATLLKTGSAFSFELTPYLNSINNFIYLSPTGVEYTIRGTFPVYKYMQTNALLAGADLHTDWNITSHLKHSLNAAYLHATNTLSSEPLIDMPPLNITNTLRYTLQNFHSLFAEVRSEAVFTQTRYPNNNFNADVPAGNELVPTLVNISTPPPGYQLLHFTTGAQFALGKTTAAINVSVNNIFNTAYRDYLNRQRLYTDEVGRNFQLQLKLNY</sequence>
<dbReference type="SUPFAM" id="SSF56935">
    <property type="entry name" value="Porins"/>
    <property type="match status" value="1"/>
</dbReference>
<feature type="signal peptide" evidence="11">
    <location>
        <begin position="1"/>
        <end position="20"/>
    </location>
</feature>
<dbReference type="Pfam" id="PF00593">
    <property type="entry name" value="TonB_dep_Rec_b-barrel"/>
    <property type="match status" value="1"/>
</dbReference>
<evidence type="ECO:0000313" key="15">
    <source>
        <dbReference type="Proteomes" id="UP000320643"/>
    </source>
</evidence>
<keyword evidence="5 11" id="KW-0732">Signal</keyword>
<dbReference type="InterPro" id="IPR012910">
    <property type="entry name" value="Plug_dom"/>
</dbReference>
<proteinExistence type="inferred from homology"/>
<dbReference type="Proteomes" id="UP000320643">
    <property type="component" value="Unassembled WGS sequence"/>
</dbReference>
<dbReference type="PANTHER" id="PTHR30069">
    <property type="entry name" value="TONB-DEPENDENT OUTER MEMBRANE RECEPTOR"/>
    <property type="match status" value="1"/>
</dbReference>
<keyword evidence="2" id="KW-0813">Transport</keyword>
<comment type="subcellular location">
    <subcellularLocation>
        <location evidence="1">Cell outer membrane</location>
        <topology evidence="1">Multi-pass membrane protein</topology>
    </subcellularLocation>
</comment>
<reference evidence="14 15" key="1">
    <citation type="submission" date="2019-07" db="EMBL/GenBank/DDBJ databases">
        <title>Flavobacterium sp. nov., isolated from glacier ice.</title>
        <authorList>
            <person name="Liu Q."/>
            <person name="Xin Y.-H."/>
        </authorList>
    </citation>
    <scope>NUCLEOTIDE SEQUENCE [LARGE SCALE GENOMIC DNA]</scope>
    <source>
        <strain evidence="14 15">ZT4R6</strain>
    </source>
</reference>
<dbReference type="InterPro" id="IPR000531">
    <property type="entry name" value="Beta-barrel_TonB"/>
</dbReference>
<protein>
    <submittedName>
        <fullName evidence="14">TonB-dependent receptor</fullName>
    </submittedName>
</protein>
<feature type="domain" description="TonB-dependent receptor plug" evidence="13">
    <location>
        <begin position="116"/>
        <end position="214"/>
    </location>
</feature>
<dbReference type="InterPro" id="IPR039426">
    <property type="entry name" value="TonB-dep_rcpt-like"/>
</dbReference>
<evidence type="ECO:0000313" key="14">
    <source>
        <dbReference type="EMBL" id="TRW22419.1"/>
    </source>
</evidence>
<dbReference type="GO" id="GO:0015344">
    <property type="term" value="F:siderophore uptake transmembrane transporter activity"/>
    <property type="evidence" value="ECO:0007669"/>
    <property type="project" value="TreeGrafter"/>
</dbReference>
<evidence type="ECO:0000259" key="13">
    <source>
        <dbReference type="Pfam" id="PF07715"/>
    </source>
</evidence>
<dbReference type="Pfam" id="PF13715">
    <property type="entry name" value="CarbopepD_reg_2"/>
    <property type="match status" value="1"/>
</dbReference>
<evidence type="ECO:0000256" key="1">
    <source>
        <dbReference type="ARBA" id="ARBA00004571"/>
    </source>
</evidence>
<evidence type="ECO:0000256" key="8">
    <source>
        <dbReference type="ARBA" id="ARBA00023170"/>
    </source>
</evidence>
<evidence type="ECO:0000256" key="9">
    <source>
        <dbReference type="ARBA" id="ARBA00023237"/>
    </source>
</evidence>
<dbReference type="PANTHER" id="PTHR30069:SF29">
    <property type="entry name" value="HEMOGLOBIN AND HEMOGLOBIN-HAPTOGLOBIN-BINDING PROTEIN 1-RELATED"/>
    <property type="match status" value="1"/>
</dbReference>
<keyword evidence="15" id="KW-1185">Reference proteome</keyword>
<keyword evidence="4" id="KW-0812">Transmembrane</keyword>
<organism evidence="14 15">
    <name type="scientific">Flavobacterium zepuense</name>
    <dbReference type="NCBI Taxonomy" id="2593302"/>
    <lineage>
        <taxon>Bacteria</taxon>
        <taxon>Pseudomonadati</taxon>
        <taxon>Bacteroidota</taxon>
        <taxon>Flavobacteriia</taxon>
        <taxon>Flavobacteriales</taxon>
        <taxon>Flavobacteriaceae</taxon>
        <taxon>Flavobacterium</taxon>
    </lineage>
</organism>
<keyword evidence="7 10" id="KW-0472">Membrane</keyword>
<evidence type="ECO:0000256" key="3">
    <source>
        <dbReference type="ARBA" id="ARBA00022452"/>
    </source>
</evidence>
<dbReference type="Gene3D" id="2.170.130.10">
    <property type="entry name" value="TonB-dependent receptor, plug domain"/>
    <property type="match status" value="1"/>
</dbReference>
<name>A0A552UW31_9FLAO</name>
<dbReference type="InterPro" id="IPR008969">
    <property type="entry name" value="CarboxyPept-like_regulatory"/>
</dbReference>
<comment type="similarity">
    <text evidence="10">Belongs to the TonB-dependent receptor family.</text>
</comment>
<evidence type="ECO:0000256" key="5">
    <source>
        <dbReference type="ARBA" id="ARBA00022729"/>
    </source>
</evidence>
<evidence type="ECO:0000256" key="6">
    <source>
        <dbReference type="ARBA" id="ARBA00023077"/>
    </source>
</evidence>
<comment type="caution">
    <text evidence="14">The sequence shown here is derived from an EMBL/GenBank/DDBJ whole genome shotgun (WGS) entry which is preliminary data.</text>
</comment>
<evidence type="ECO:0000256" key="11">
    <source>
        <dbReference type="SAM" id="SignalP"/>
    </source>
</evidence>
<dbReference type="Gene3D" id="2.60.40.1120">
    <property type="entry name" value="Carboxypeptidase-like, regulatory domain"/>
    <property type="match status" value="1"/>
</dbReference>
<dbReference type="GO" id="GO:0044718">
    <property type="term" value="P:siderophore transmembrane transport"/>
    <property type="evidence" value="ECO:0007669"/>
    <property type="project" value="TreeGrafter"/>
</dbReference>
<keyword evidence="9" id="KW-0998">Cell outer membrane</keyword>
<keyword evidence="3" id="KW-1134">Transmembrane beta strand</keyword>
<dbReference type="InterPro" id="IPR037066">
    <property type="entry name" value="Plug_dom_sf"/>
</dbReference>
<gene>
    <name evidence="14" type="ORF">FMM05_18115</name>
</gene>
<evidence type="ECO:0000256" key="2">
    <source>
        <dbReference type="ARBA" id="ARBA00022448"/>
    </source>
</evidence>
<dbReference type="SUPFAM" id="SSF49464">
    <property type="entry name" value="Carboxypeptidase regulatory domain-like"/>
    <property type="match status" value="1"/>
</dbReference>
<feature type="chain" id="PRO_5021768612" evidence="11">
    <location>
        <begin position="21"/>
        <end position="792"/>
    </location>
</feature>
<keyword evidence="6 10" id="KW-0798">TonB box</keyword>
<dbReference type="OrthoDB" id="9795928at2"/>
<evidence type="ECO:0000259" key="12">
    <source>
        <dbReference type="Pfam" id="PF00593"/>
    </source>
</evidence>
<dbReference type="RefSeq" id="WP_143374835.1">
    <property type="nucleotide sequence ID" value="NZ_VJVZ01000013.1"/>
</dbReference>
<evidence type="ECO:0000256" key="10">
    <source>
        <dbReference type="RuleBase" id="RU003357"/>
    </source>
</evidence>
<feature type="domain" description="TonB-dependent receptor-like beta-barrel" evidence="12">
    <location>
        <begin position="294"/>
        <end position="761"/>
    </location>
</feature>
<dbReference type="InterPro" id="IPR036942">
    <property type="entry name" value="Beta-barrel_TonB_sf"/>
</dbReference>
<dbReference type="AlphaFoldDB" id="A0A552UW31"/>
<dbReference type="Gene3D" id="2.40.170.20">
    <property type="entry name" value="TonB-dependent receptor, beta-barrel domain"/>
    <property type="match status" value="1"/>
</dbReference>
<accession>A0A552UW31</accession>
<dbReference type="GO" id="GO:0009279">
    <property type="term" value="C:cell outer membrane"/>
    <property type="evidence" value="ECO:0007669"/>
    <property type="project" value="UniProtKB-SubCell"/>
</dbReference>
<keyword evidence="8 14" id="KW-0675">Receptor</keyword>
<evidence type="ECO:0000256" key="7">
    <source>
        <dbReference type="ARBA" id="ARBA00023136"/>
    </source>
</evidence>
<evidence type="ECO:0000256" key="4">
    <source>
        <dbReference type="ARBA" id="ARBA00022692"/>
    </source>
</evidence>